<sequence length="316" mass="35810">MPQAPADALVSVIIPTYNCSAYICQTVDAVLAQTHRPLELIVIDDGSTDGTPELLAAYGDRLTLVRQANAGVCAARNHGLRLARGAFVCLMDHDDYWYPDKLALQLRAFAAHPEVAVVFSAFLPWRRPAEDQDFPPPAQVPREAHGDAADPRFSGWIYHEFLLDCWMLTSTAMFRAEAFEQAGTFDESLPYSEDWELWLRMSRRFQFLKLRQATTLYRQHRQQGNRVLRPIDYRTRLLTDTAARWGLASADGRRVDERTFRQQLARYHVDFGLGHLAHGDRATGLRAMLQALRTCPWRVKPAAYLAATLLGWKPAA</sequence>
<evidence type="ECO:0000313" key="4">
    <source>
        <dbReference type="Proteomes" id="UP001056201"/>
    </source>
</evidence>
<dbReference type="Pfam" id="PF00535">
    <property type="entry name" value="Glycos_transf_2"/>
    <property type="match status" value="1"/>
</dbReference>
<proteinExistence type="predicted"/>
<dbReference type="Proteomes" id="UP001056201">
    <property type="component" value="Chromosome 2"/>
</dbReference>
<dbReference type="AlphaFoldDB" id="A0A1S6R6I2"/>
<gene>
    <name evidence="3" type="ORF">MW290_14670</name>
</gene>
<keyword evidence="3" id="KW-0328">Glycosyltransferase</keyword>
<dbReference type="InterPro" id="IPR050834">
    <property type="entry name" value="Glycosyltransf_2"/>
</dbReference>
<dbReference type="EMBL" id="CP097636">
    <property type="protein sequence ID" value="URI10260.1"/>
    <property type="molecule type" value="Genomic_DNA"/>
</dbReference>
<accession>A0A1S6R6I2</accession>
<protein>
    <submittedName>
        <fullName evidence="2">Glycosyltransferase</fullName>
        <ecNumber evidence="3">2.4.-.-</ecNumber>
    </submittedName>
</protein>
<evidence type="ECO:0000313" key="3">
    <source>
        <dbReference type="EMBL" id="URI10260.1"/>
    </source>
</evidence>
<dbReference type="SUPFAM" id="SSF53448">
    <property type="entry name" value="Nucleotide-diphospho-sugar transferases"/>
    <property type="match status" value="1"/>
</dbReference>
<dbReference type="RefSeq" id="WP_250198464.1">
    <property type="nucleotide sequence ID" value="NZ_CP097636.1"/>
</dbReference>
<evidence type="ECO:0000313" key="2">
    <source>
        <dbReference type="EMBL" id="AQW45598.1"/>
    </source>
</evidence>
<dbReference type="PANTHER" id="PTHR43685:SF11">
    <property type="entry name" value="GLYCOSYLTRANSFERASE TAGX-RELATED"/>
    <property type="match status" value="1"/>
</dbReference>
<organism evidence="2">
    <name type="scientific">Aquincola tertiaricarbonis</name>
    <dbReference type="NCBI Taxonomy" id="391953"/>
    <lineage>
        <taxon>Bacteria</taxon>
        <taxon>Pseudomonadati</taxon>
        <taxon>Pseudomonadota</taxon>
        <taxon>Betaproteobacteria</taxon>
        <taxon>Burkholderiales</taxon>
        <taxon>Sphaerotilaceae</taxon>
        <taxon>Aquincola</taxon>
    </lineage>
</organism>
<dbReference type="GO" id="GO:0016757">
    <property type="term" value="F:glycosyltransferase activity"/>
    <property type="evidence" value="ECO:0007669"/>
    <property type="project" value="UniProtKB-KW"/>
</dbReference>
<reference evidence="2" key="1">
    <citation type="submission" date="2016-10" db="EMBL/GenBank/DDBJ databases">
        <authorList>
            <person name="de Groot N.N."/>
        </authorList>
    </citation>
    <scope>NUCLEOTIDE SEQUENCE</scope>
    <source>
        <strain evidence="2">RN12</strain>
    </source>
</reference>
<evidence type="ECO:0000259" key="1">
    <source>
        <dbReference type="Pfam" id="PF00535"/>
    </source>
</evidence>
<reference evidence="3" key="2">
    <citation type="submission" date="2022-05" db="EMBL/GenBank/DDBJ databases">
        <title>An RpoN-dependent PEP-CTERM gene is involved in floc formation of an Aquincola tertiaricarbonis strain.</title>
        <authorList>
            <person name="Qiu D."/>
            <person name="Xia M."/>
        </authorList>
    </citation>
    <scope>NUCLEOTIDE SEQUENCE</scope>
    <source>
        <strain evidence="3">RN12</strain>
    </source>
</reference>
<dbReference type="EC" id="2.4.-.-" evidence="3"/>
<dbReference type="EMBL" id="KY053276">
    <property type="protein sequence ID" value="AQW45598.1"/>
    <property type="molecule type" value="Genomic_DNA"/>
</dbReference>
<dbReference type="Gene3D" id="3.90.550.10">
    <property type="entry name" value="Spore Coat Polysaccharide Biosynthesis Protein SpsA, Chain A"/>
    <property type="match status" value="1"/>
</dbReference>
<dbReference type="InterPro" id="IPR029044">
    <property type="entry name" value="Nucleotide-diphossugar_trans"/>
</dbReference>
<feature type="domain" description="Glycosyltransferase 2-like" evidence="1">
    <location>
        <begin position="11"/>
        <end position="120"/>
    </location>
</feature>
<name>A0A1S6R6I2_AQUTE</name>
<dbReference type="PANTHER" id="PTHR43685">
    <property type="entry name" value="GLYCOSYLTRANSFERASE"/>
    <property type="match status" value="1"/>
</dbReference>
<dbReference type="InterPro" id="IPR001173">
    <property type="entry name" value="Glyco_trans_2-like"/>
</dbReference>
<keyword evidence="4" id="KW-1185">Reference proteome</keyword>
<keyword evidence="2" id="KW-0808">Transferase</keyword>